<proteinExistence type="predicted"/>
<dbReference type="AlphaFoldDB" id="A0A375I2T9"/>
<dbReference type="Gene3D" id="3.40.50.300">
    <property type="entry name" value="P-loop containing nucleotide triphosphate hydrolases"/>
    <property type="match status" value="1"/>
</dbReference>
<accession>A0A375I2T9</accession>
<protein>
    <submittedName>
        <fullName evidence="1">P-loop containing nucleoside triphosphate hydrolase</fullName>
    </submittedName>
</protein>
<dbReference type="InterPro" id="IPR027417">
    <property type="entry name" value="P-loop_NTPase"/>
</dbReference>
<reference evidence="2" key="1">
    <citation type="submission" date="2018-02" db="EMBL/GenBank/DDBJ databases">
        <authorList>
            <person name="Hornung B."/>
        </authorList>
    </citation>
    <scope>NUCLEOTIDE SEQUENCE [LARGE SCALE GENOMIC DNA]</scope>
</reference>
<dbReference type="RefSeq" id="WP_220474334.1">
    <property type="nucleotide sequence ID" value="NZ_OMOH01000003.1"/>
</dbReference>
<organism evidence="1 2">
    <name type="scientific">Propionibacterium ruminifibrarum</name>
    <dbReference type="NCBI Taxonomy" id="1962131"/>
    <lineage>
        <taxon>Bacteria</taxon>
        <taxon>Bacillati</taxon>
        <taxon>Actinomycetota</taxon>
        <taxon>Actinomycetes</taxon>
        <taxon>Propionibacteriales</taxon>
        <taxon>Propionibacteriaceae</taxon>
        <taxon>Propionibacterium</taxon>
    </lineage>
</organism>
<dbReference type="EMBL" id="OMOH01000003">
    <property type="protein sequence ID" value="SPF67999.1"/>
    <property type="molecule type" value="Genomic_DNA"/>
</dbReference>
<sequence>MTMRLPAALGALADRVIADAADRRMVVLLDGGSGSGKSRLADELAAALAERGVTGLQLVRMDDVYPGWRGLADAAAQVPALITGTDPGYWRWDWQEHHRTTRVVLDPAAPLLVEGCGALTRDSAPLATTRLWLTMGPEDRKTRALGRDGELFAPHWDDWADQERAHWRANRPARLADIRARWC</sequence>
<dbReference type="Proteomes" id="UP000265962">
    <property type="component" value="Unassembled WGS sequence"/>
</dbReference>
<dbReference type="SUPFAM" id="SSF52540">
    <property type="entry name" value="P-loop containing nucleoside triphosphate hydrolases"/>
    <property type="match status" value="1"/>
</dbReference>
<evidence type="ECO:0000313" key="2">
    <source>
        <dbReference type="Proteomes" id="UP000265962"/>
    </source>
</evidence>
<name>A0A375I2T9_9ACTN</name>
<gene>
    <name evidence="1" type="ORF">PROPJV5_0956</name>
</gene>
<keyword evidence="1" id="KW-0378">Hydrolase</keyword>
<dbReference type="GO" id="GO:0016787">
    <property type="term" value="F:hydrolase activity"/>
    <property type="evidence" value="ECO:0007669"/>
    <property type="project" value="UniProtKB-KW"/>
</dbReference>
<evidence type="ECO:0000313" key="1">
    <source>
        <dbReference type="EMBL" id="SPF67999.1"/>
    </source>
</evidence>
<keyword evidence="2" id="KW-1185">Reference proteome</keyword>